<accession>A0A939IKK1</accession>
<organism evidence="2 3">
    <name type="scientific">Parahaliea mediterranea</name>
    <dbReference type="NCBI Taxonomy" id="651086"/>
    <lineage>
        <taxon>Bacteria</taxon>
        <taxon>Pseudomonadati</taxon>
        <taxon>Pseudomonadota</taxon>
        <taxon>Gammaproteobacteria</taxon>
        <taxon>Cellvibrionales</taxon>
        <taxon>Halieaceae</taxon>
        <taxon>Parahaliea</taxon>
    </lineage>
</organism>
<reference evidence="2" key="1">
    <citation type="submission" date="2021-02" db="EMBL/GenBank/DDBJ databases">
        <title>PHA producing bacteria isolated from coastal sediment in Guangdong, Shenzhen.</title>
        <authorList>
            <person name="Zheng W."/>
            <person name="Yu S."/>
            <person name="Huang Y."/>
        </authorList>
    </citation>
    <scope>NUCLEOTIDE SEQUENCE</scope>
    <source>
        <strain evidence="2">TN14-10</strain>
    </source>
</reference>
<dbReference type="EMBL" id="JAFKCZ010000019">
    <property type="protein sequence ID" value="MBN7798839.1"/>
    <property type="molecule type" value="Genomic_DNA"/>
</dbReference>
<keyword evidence="1" id="KW-1133">Transmembrane helix</keyword>
<feature type="transmembrane region" description="Helical" evidence="1">
    <location>
        <begin position="39"/>
        <end position="61"/>
    </location>
</feature>
<keyword evidence="3" id="KW-1185">Reference proteome</keyword>
<evidence type="ECO:0000313" key="2">
    <source>
        <dbReference type="EMBL" id="MBN7798839.1"/>
    </source>
</evidence>
<dbReference type="PANTHER" id="PTHR39594:SF1">
    <property type="entry name" value="PROTEIN YCHQ"/>
    <property type="match status" value="1"/>
</dbReference>
<dbReference type="InterPro" id="IPR007360">
    <property type="entry name" value="SirB"/>
</dbReference>
<dbReference type="GO" id="GO:0005886">
    <property type="term" value="C:plasma membrane"/>
    <property type="evidence" value="ECO:0007669"/>
    <property type="project" value="TreeGrafter"/>
</dbReference>
<dbReference type="AlphaFoldDB" id="A0A939IKK1"/>
<sequence length="131" mass="14185">MSYLLLKHIHLSSVGLSFILFLFRGGLKYAGSSWLDRPLLRIAPHVVDTVLLVSAICLAVLSRQYPFVHAWLTAKVLLLVLYIVLGSLALKRGRTPAVRGTCFVLAVAVFGLIVSVALTRDSLGVLSSLLG</sequence>
<comment type="caution">
    <text evidence="2">The sequence shown here is derived from an EMBL/GenBank/DDBJ whole genome shotgun (WGS) entry which is preliminary data.</text>
</comment>
<dbReference type="PANTHER" id="PTHR39594">
    <property type="entry name" value="PROTEIN YCHQ"/>
    <property type="match status" value="1"/>
</dbReference>
<keyword evidence="1" id="KW-0472">Membrane</keyword>
<feature type="transmembrane region" description="Helical" evidence="1">
    <location>
        <begin position="6"/>
        <end position="27"/>
    </location>
</feature>
<dbReference type="Pfam" id="PF04247">
    <property type="entry name" value="SirB"/>
    <property type="match status" value="1"/>
</dbReference>
<evidence type="ECO:0000313" key="3">
    <source>
        <dbReference type="Proteomes" id="UP000664303"/>
    </source>
</evidence>
<dbReference type="RefSeq" id="WP_206562287.1">
    <property type="nucleotide sequence ID" value="NZ_JAFKCZ010000019.1"/>
</dbReference>
<keyword evidence="1" id="KW-0812">Transmembrane</keyword>
<dbReference type="PIRSF" id="PIRSF005610">
    <property type="entry name" value="SirB"/>
    <property type="match status" value="1"/>
</dbReference>
<protein>
    <submittedName>
        <fullName evidence="2">SirB2 family protein</fullName>
    </submittedName>
</protein>
<feature type="transmembrane region" description="Helical" evidence="1">
    <location>
        <begin position="97"/>
        <end position="118"/>
    </location>
</feature>
<name>A0A939IKK1_9GAMM</name>
<gene>
    <name evidence="2" type="ORF">JYP50_19720</name>
</gene>
<evidence type="ECO:0000256" key="1">
    <source>
        <dbReference type="SAM" id="Phobius"/>
    </source>
</evidence>
<dbReference type="Proteomes" id="UP000664303">
    <property type="component" value="Unassembled WGS sequence"/>
</dbReference>
<feature type="transmembrane region" description="Helical" evidence="1">
    <location>
        <begin position="67"/>
        <end position="90"/>
    </location>
</feature>
<proteinExistence type="predicted"/>